<dbReference type="SMART" id="SM00760">
    <property type="entry name" value="Bac_DnaA_C"/>
    <property type="match status" value="1"/>
</dbReference>
<dbReference type="AlphaFoldDB" id="X1C8J6"/>
<dbReference type="PANTHER" id="PTHR30050">
    <property type="entry name" value="CHROMOSOMAL REPLICATION INITIATOR PROTEIN DNAA"/>
    <property type="match status" value="1"/>
</dbReference>
<name>X1C8J6_9ZZZZ</name>
<feature type="non-terminal residue" evidence="2">
    <location>
        <position position="1"/>
    </location>
</feature>
<dbReference type="GO" id="GO:0003688">
    <property type="term" value="F:DNA replication origin binding"/>
    <property type="evidence" value="ECO:0007669"/>
    <property type="project" value="TreeGrafter"/>
</dbReference>
<dbReference type="PANTHER" id="PTHR30050:SF2">
    <property type="entry name" value="CHROMOSOMAL REPLICATION INITIATOR PROTEIN DNAA"/>
    <property type="match status" value="1"/>
</dbReference>
<feature type="domain" description="Chromosomal replication initiator DnaA C-terminal" evidence="1">
    <location>
        <begin position="16"/>
        <end position="85"/>
    </location>
</feature>
<dbReference type="Gene3D" id="1.10.1750.10">
    <property type="match status" value="1"/>
</dbReference>
<reference evidence="2" key="1">
    <citation type="journal article" date="2014" name="Front. Microbiol.">
        <title>High frequency of phylogenetically diverse reductive dehalogenase-homologous genes in deep subseafloor sedimentary metagenomes.</title>
        <authorList>
            <person name="Kawai M."/>
            <person name="Futagami T."/>
            <person name="Toyoda A."/>
            <person name="Takaki Y."/>
            <person name="Nishi S."/>
            <person name="Hori S."/>
            <person name="Arai W."/>
            <person name="Tsubouchi T."/>
            <person name="Morono Y."/>
            <person name="Uchiyama I."/>
            <person name="Ito T."/>
            <person name="Fujiyama A."/>
            <person name="Inagaki F."/>
            <person name="Takami H."/>
        </authorList>
    </citation>
    <scope>NUCLEOTIDE SEQUENCE</scope>
    <source>
        <strain evidence="2">Expedition CK06-06</strain>
    </source>
</reference>
<dbReference type="EMBL" id="BART01020415">
    <property type="protein sequence ID" value="GAH03697.1"/>
    <property type="molecule type" value="Genomic_DNA"/>
</dbReference>
<dbReference type="CDD" id="cd06571">
    <property type="entry name" value="Bac_DnaA_C"/>
    <property type="match status" value="1"/>
</dbReference>
<sequence length="111" mass="12756">RQLKDFFSNHQGKNVPLELIQKIVAEYFGLSSVDIRGKKRTKAIAYPRQIAMYITRNITEFSTTEVGLAFGGRDHTTVMHACQRIEDRMKTDSMLEPTIQNLIRNIKEATL</sequence>
<organism evidence="2">
    <name type="scientific">marine sediment metagenome</name>
    <dbReference type="NCBI Taxonomy" id="412755"/>
    <lineage>
        <taxon>unclassified sequences</taxon>
        <taxon>metagenomes</taxon>
        <taxon>ecological metagenomes</taxon>
    </lineage>
</organism>
<dbReference type="SUPFAM" id="SSF48295">
    <property type="entry name" value="TrpR-like"/>
    <property type="match status" value="1"/>
</dbReference>
<dbReference type="GO" id="GO:0005886">
    <property type="term" value="C:plasma membrane"/>
    <property type="evidence" value="ECO:0007669"/>
    <property type="project" value="TreeGrafter"/>
</dbReference>
<evidence type="ECO:0000259" key="1">
    <source>
        <dbReference type="SMART" id="SM00760"/>
    </source>
</evidence>
<dbReference type="GO" id="GO:0006275">
    <property type="term" value="P:regulation of DNA replication"/>
    <property type="evidence" value="ECO:0007669"/>
    <property type="project" value="InterPro"/>
</dbReference>
<comment type="caution">
    <text evidence="2">The sequence shown here is derived from an EMBL/GenBank/DDBJ whole genome shotgun (WGS) entry which is preliminary data.</text>
</comment>
<proteinExistence type="predicted"/>
<dbReference type="InterPro" id="IPR013159">
    <property type="entry name" value="DnaA_C"/>
</dbReference>
<evidence type="ECO:0000313" key="2">
    <source>
        <dbReference type="EMBL" id="GAH03697.1"/>
    </source>
</evidence>
<dbReference type="InterPro" id="IPR010921">
    <property type="entry name" value="Trp_repressor/repl_initiator"/>
</dbReference>
<gene>
    <name evidence="2" type="ORF">S01H4_37937</name>
</gene>
<accession>X1C8J6</accession>
<protein>
    <recommendedName>
        <fullName evidence="1">Chromosomal replication initiator DnaA C-terminal domain-containing protein</fullName>
    </recommendedName>
</protein>
<dbReference type="Pfam" id="PF08299">
    <property type="entry name" value="Bac_DnaA_C"/>
    <property type="match status" value="1"/>
</dbReference>
<dbReference type="GO" id="GO:0005524">
    <property type="term" value="F:ATP binding"/>
    <property type="evidence" value="ECO:0007669"/>
    <property type="project" value="InterPro"/>
</dbReference>
<dbReference type="GO" id="GO:0006270">
    <property type="term" value="P:DNA replication initiation"/>
    <property type="evidence" value="ECO:0007669"/>
    <property type="project" value="InterPro"/>
</dbReference>